<dbReference type="VEuPathDB" id="FungiDB:BO82DRAFT_205030"/>
<dbReference type="Gene3D" id="3.40.50.300">
    <property type="entry name" value="P-loop containing nucleotide triphosphate hydrolases"/>
    <property type="match status" value="1"/>
</dbReference>
<dbReference type="RefSeq" id="XP_025486681.1">
    <property type="nucleotide sequence ID" value="XM_025630638.1"/>
</dbReference>
<accession>A0A319BVR2</accession>
<dbReference type="Proteomes" id="UP000248340">
    <property type="component" value="Unassembled WGS sequence"/>
</dbReference>
<sequence length="196" mass="22417">MEMTSFKIFKRLVVKQRSAILNIPNEIPIGQFADHRSIARFSSVEDRNYTPVLARLLKFKQDIARILAGPPSCLQEEGPRPDLNTGFIFDVPFDRFTLFCGRQQLLHLMERYFSQSSSVRPLVYALTGLGGSGKIHSALQYALRNRFRYYDGVVYFNASSTTTLMADFHCIYDLLNLGNAPNKIEVLRQWFARPGT</sequence>
<dbReference type="AlphaFoldDB" id="A0A319BVR2"/>
<evidence type="ECO:0000313" key="1">
    <source>
        <dbReference type="EMBL" id="PYH76481.1"/>
    </source>
</evidence>
<gene>
    <name evidence="1" type="ORF">BO82DRAFT_205030</name>
</gene>
<dbReference type="InterPro" id="IPR027417">
    <property type="entry name" value="P-loop_NTPase"/>
</dbReference>
<protein>
    <submittedName>
        <fullName evidence="1">Uncharacterized protein</fullName>
    </submittedName>
</protein>
<name>A0A319BVR2_9EURO</name>
<keyword evidence="2" id="KW-1185">Reference proteome</keyword>
<dbReference type="OrthoDB" id="427518at2759"/>
<evidence type="ECO:0000313" key="2">
    <source>
        <dbReference type="Proteomes" id="UP000248340"/>
    </source>
</evidence>
<dbReference type="EMBL" id="KZ821757">
    <property type="protein sequence ID" value="PYH76481.1"/>
    <property type="molecule type" value="Genomic_DNA"/>
</dbReference>
<dbReference type="GeneID" id="37133379"/>
<dbReference type="SUPFAM" id="SSF52540">
    <property type="entry name" value="P-loop containing nucleoside triphosphate hydrolases"/>
    <property type="match status" value="1"/>
</dbReference>
<proteinExistence type="predicted"/>
<organism evidence="1 2">
    <name type="scientific">Aspergillus uvarum CBS 121591</name>
    <dbReference type="NCBI Taxonomy" id="1448315"/>
    <lineage>
        <taxon>Eukaryota</taxon>
        <taxon>Fungi</taxon>
        <taxon>Dikarya</taxon>
        <taxon>Ascomycota</taxon>
        <taxon>Pezizomycotina</taxon>
        <taxon>Eurotiomycetes</taxon>
        <taxon>Eurotiomycetidae</taxon>
        <taxon>Eurotiales</taxon>
        <taxon>Aspergillaceae</taxon>
        <taxon>Aspergillus</taxon>
        <taxon>Aspergillus subgen. Circumdati</taxon>
    </lineage>
</organism>
<reference evidence="1 2" key="1">
    <citation type="submission" date="2016-12" db="EMBL/GenBank/DDBJ databases">
        <title>The genomes of Aspergillus section Nigri reveals drivers in fungal speciation.</title>
        <authorList>
            <consortium name="DOE Joint Genome Institute"/>
            <person name="Vesth T.C."/>
            <person name="Nybo J."/>
            <person name="Theobald S."/>
            <person name="Brandl J."/>
            <person name="Frisvad J.C."/>
            <person name="Nielsen K.F."/>
            <person name="Lyhne E.K."/>
            <person name="Kogle M.E."/>
            <person name="Kuo A."/>
            <person name="Riley R."/>
            <person name="Clum A."/>
            <person name="Nolan M."/>
            <person name="Lipzen A."/>
            <person name="Salamov A."/>
            <person name="Henrissat B."/>
            <person name="Wiebenga A."/>
            <person name="De Vries R.P."/>
            <person name="Grigoriev I.V."/>
            <person name="Mortensen U.H."/>
            <person name="Andersen M.R."/>
            <person name="Baker S.E."/>
        </authorList>
    </citation>
    <scope>NUCLEOTIDE SEQUENCE [LARGE SCALE GENOMIC DNA]</scope>
    <source>
        <strain evidence="1 2">CBS 121591</strain>
    </source>
</reference>